<dbReference type="Gene3D" id="3.80.10.10">
    <property type="entry name" value="Ribonuclease Inhibitor"/>
    <property type="match status" value="2"/>
</dbReference>
<dbReference type="Pfam" id="PF25372">
    <property type="entry name" value="DUF7885"/>
    <property type="match status" value="1"/>
</dbReference>
<dbReference type="PANTHER" id="PTHR13318:SF26">
    <property type="entry name" value="F-BOX_LRR-REPEAT PROTEIN 12"/>
    <property type="match status" value="1"/>
</dbReference>
<dbReference type="GO" id="GO:0019005">
    <property type="term" value="C:SCF ubiquitin ligase complex"/>
    <property type="evidence" value="ECO:0007669"/>
    <property type="project" value="TreeGrafter"/>
</dbReference>
<dbReference type="STRING" id="1088818.A0A2I0AK52"/>
<keyword evidence="3" id="KW-1185">Reference proteome</keyword>
<dbReference type="InterPro" id="IPR036047">
    <property type="entry name" value="F-box-like_dom_sf"/>
</dbReference>
<dbReference type="OrthoDB" id="550575at2759"/>
<gene>
    <name evidence="2" type="primary">FBL12</name>
    <name evidence="2" type="ORF">AXF42_Ash014611</name>
</gene>
<evidence type="ECO:0000259" key="1">
    <source>
        <dbReference type="Pfam" id="PF25372"/>
    </source>
</evidence>
<evidence type="ECO:0000313" key="3">
    <source>
        <dbReference type="Proteomes" id="UP000236161"/>
    </source>
</evidence>
<dbReference type="Gene3D" id="1.20.1280.50">
    <property type="match status" value="1"/>
</dbReference>
<dbReference type="SMART" id="SM00367">
    <property type="entry name" value="LRR_CC"/>
    <property type="match status" value="7"/>
</dbReference>
<reference evidence="2 3" key="1">
    <citation type="journal article" date="2017" name="Nature">
        <title>The Apostasia genome and the evolution of orchids.</title>
        <authorList>
            <person name="Zhang G.Q."/>
            <person name="Liu K.W."/>
            <person name="Li Z."/>
            <person name="Lohaus R."/>
            <person name="Hsiao Y.Y."/>
            <person name="Niu S.C."/>
            <person name="Wang J.Y."/>
            <person name="Lin Y.C."/>
            <person name="Xu Q."/>
            <person name="Chen L.J."/>
            <person name="Yoshida K."/>
            <person name="Fujiwara S."/>
            <person name="Wang Z.W."/>
            <person name="Zhang Y.Q."/>
            <person name="Mitsuda N."/>
            <person name="Wang M."/>
            <person name="Liu G.H."/>
            <person name="Pecoraro L."/>
            <person name="Huang H.X."/>
            <person name="Xiao X.J."/>
            <person name="Lin M."/>
            <person name="Wu X.Y."/>
            <person name="Wu W.L."/>
            <person name="Chen Y.Y."/>
            <person name="Chang S.B."/>
            <person name="Sakamoto S."/>
            <person name="Ohme-Takagi M."/>
            <person name="Yagi M."/>
            <person name="Zeng S.J."/>
            <person name="Shen C.Y."/>
            <person name="Yeh C.M."/>
            <person name="Luo Y.B."/>
            <person name="Tsai W.C."/>
            <person name="Van de Peer Y."/>
            <person name="Liu Z.J."/>
        </authorList>
    </citation>
    <scope>NUCLEOTIDE SEQUENCE [LARGE SCALE GENOMIC DNA]</scope>
    <source>
        <strain evidence="3">cv. Shenzhen</strain>
        <tissue evidence="2">Stem</tissue>
    </source>
</reference>
<proteinExistence type="predicted"/>
<dbReference type="SUPFAM" id="SSF52047">
    <property type="entry name" value="RNI-like"/>
    <property type="match status" value="1"/>
</dbReference>
<dbReference type="SUPFAM" id="SSF81383">
    <property type="entry name" value="F-box domain"/>
    <property type="match status" value="1"/>
</dbReference>
<dbReference type="GO" id="GO:0031146">
    <property type="term" value="P:SCF-dependent proteasomal ubiquitin-dependent protein catabolic process"/>
    <property type="evidence" value="ECO:0007669"/>
    <property type="project" value="TreeGrafter"/>
</dbReference>
<dbReference type="InterPro" id="IPR001611">
    <property type="entry name" value="Leu-rich_rpt"/>
</dbReference>
<evidence type="ECO:0000313" key="2">
    <source>
        <dbReference type="EMBL" id="PKA55939.1"/>
    </source>
</evidence>
<dbReference type="AlphaFoldDB" id="A0A2I0AK52"/>
<organism evidence="2 3">
    <name type="scientific">Apostasia shenzhenica</name>
    <dbReference type="NCBI Taxonomy" id="1088818"/>
    <lineage>
        <taxon>Eukaryota</taxon>
        <taxon>Viridiplantae</taxon>
        <taxon>Streptophyta</taxon>
        <taxon>Embryophyta</taxon>
        <taxon>Tracheophyta</taxon>
        <taxon>Spermatophyta</taxon>
        <taxon>Magnoliopsida</taxon>
        <taxon>Liliopsida</taxon>
        <taxon>Asparagales</taxon>
        <taxon>Orchidaceae</taxon>
        <taxon>Apostasioideae</taxon>
        <taxon>Apostasia</taxon>
    </lineage>
</organism>
<sequence length="377" mass="41511">MDSDSSIPTVSLPHDCLVDIFQKLHNNSDRNAFGLTCRHWLHIQNISRRSLSLHFSYNPSVYQSYITYVSVLLNRFPQLSSVSIAGCPELPDPTLARLCNLRSTLYSLSLYCCLSITDIGLTQVVMQCTQLVSLTLYRCCITDMGLKVVAAFCKSLEKLNLSYCLDITDDGITAISNGCCLLQVLVVSYCRGIIGTGFRGCSPALGYIEAECCMFTKEGLSELVTGGGLKYLNLSSPRCSSSFDGIALGLASGLRFLNLRLCRFISDDAVVAIANGCLLLEEWNLAVCHEVGATGWAAIGSKCTNLKVLHVNRCRNLCDTSLLFLRDGCDQLQVLHIHGCHRVSQMGLELFKLRRQDVDIRVDECMSIGPKITDLFA</sequence>
<name>A0A2I0AK52_9ASPA</name>
<dbReference type="InterPro" id="IPR032675">
    <property type="entry name" value="LRR_dom_sf"/>
</dbReference>
<protein>
    <submittedName>
        <fullName evidence="2">F-box/LRR-repeat protein 12</fullName>
    </submittedName>
</protein>
<dbReference type="CDD" id="cd22159">
    <property type="entry name" value="F-box_AtTIR1-like"/>
    <property type="match status" value="1"/>
</dbReference>
<dbReference type="SUPFAM" id="SSF52058">
    <property type="entry name" value="L domain-like"/>
    <property type="match status" value="1"/>
</dbReference>
<dbReference type="InterPro" id="IPR057207">
    <property type="entry name" value="FBXL15_LRR"/>
</dbReference>
<dbReference type="Proteomes" id="UP000236161">
    <property type="component" value="Unassembled WGS sequence"/>
</dbReference>
<dbReference type="EMBL" id="KZ451976">
    <property type="protein sequence ID" value="PKA55939.1"/>
    <property type="molecule type" value="Genomic_DNA"/>
</dbReference>
<dbReference type="PANTHER" id="PTHR13318">
    <property type="entry name" value="PARTNER OF PAIRED, ISOFORM B-RELATED"/>
    <property type="match status" value="1"/>
</dbReference>
<accession>A0A2I0AK52</accession>
<feature type="domain" description="F-box/LRR-repeat protein 15-like leucin rich repeat" evidence="1">
    <location>
        <begin position="73"/>
        <end position="198"/>
    </location>
</feature>
<dbReference type="Pfam" id="PF13516">
    <property type="entry name" value="LRR_6"/>
    <property type="match status" value="1"/>
</dbReference>
<dbReference type="InterPro" id="IPR006553">
    <property type="entry name" value="Leu-rich_rpt_Cys-con_subtyp"/>
</dbReference>